<proteinExistence type="predicted"/>
<sequence>MASLTGLNCLLLAASGLVLLLGASSGEHRWNPEHRALWAANVQGRGGRPASPRGTWRPGRRGRRRAAPGCRAPRCRCTTTPRTAGRCFRATCPPTTRCSTWRARTRR</sequence>
<evidence type="ECO:0000256" key="2">
    <source>
        <dbReference type="SAM" id="SignalP"/>
    </source>
</evidence>
<accession>A0A6P8XVK4</accession>
<dbReference type="GeneID" id="117639451"/>
<feature type="chain" id="PRO_5028116544" evidence="2">
    <location>
        <begin position="27"/>
        <end position="107"/>
    </location>
</feature>
<dbReference type="RefSeq" id="XP_034231008.1">
    <property type="nucleotide sequence ID" value="XM_034375117.1"/>
</dbReference>
<evidence type="ECO:0000313" key="3">
    <source>
        <dbReference type="Proteomes" id="UP000515158"/>
    </source>
</evidence>
<gene>
    <name evidence="4" type="primary">LOC117639451</name>
</gene>
<feature type="region of interest" description="Disordered" evidence="1">
    <location>
        <begin position="42"/>
        <end position="67"/>
    </location>
</feature>
<dbReference type="Proteomes" id="UP000515158">
    <property type="component" value="Unplaced"/>
</dbReference>
<dbReference type="AlphaFoldDB" id="A0A6P8XVK4"/>
<organism evidence="4">
    <name type="scientific">Thrips palmi</name>
    <name type="common">Melon thrips</name>
    <dbReference type="NCBI Taxonomy" id="161013"/>
    <lineage>
        <taxon>Eukaryota</taxon>
        <taxon>Metazoa</taxon>
        <taxon>Ecdysozoa</taxon>
        <taxon>Arthropoda</taxon>
        <taxon>Hexapoda</taxon>
        <taxon>Insecta</taxon>
        <taxon>Pterygota</taxon>
        <taxon>Neoptera</taxon>
        <taxon>Paraneoptera</taxon>
        <taxon>Thysanoptera</taxon>
        <taxon>Terebrantia</taxon>
        <taxon>Thripoidea</taxon>
        <taxon>Thripidae</taxon>
        <taxon>Thrips</taxon>
    </lineage>
</organism>
<feature type="signal peptide" evidence="2">
    <location>
        <begin position="1"/>
        <end position="26"/>
    </location>
</feature>
<evidence type="ECO:0000313" key="4">
    <source>
        <dbReference type="RefSeq" id="XP_034231008.1"/>
    </source>
</evidence>
<keyword evidence="3" id="KW-1185">Reference proteome</keyword>
<evidence type="ECO:0000256" key="1">
    <source>
        <dbReference type="SAM" id="MobiDB-lite"/>
    </source>
</evidence>
<dbReference type="InParanoid" id="A0A6P8XVK4"/>
<name>A0A6P8XVK4_THRPL</name>
<dbReference type="KEGG" id="tpal:117639451"/>
<protein>
    <submittedName>
        <fullName evidence="4">Uncharacterized protein LOC117639451</fullName>
    </submittedName>
</protein>
<reference evidence="4" key="1">
    <citation type="submission" date="2025-08" db="UniProtKB">
        <authorList>
            <consortium name="RefSeq"/>
        </authorList>
    </citation>
    <scope>IDENTIFICATION</scope>
    <source>
        <tissue evidence="4">Total insect</tissue>
    </source>
</reference>
<keyword evidence="2" id="KW-0732">Signal</keyword>